<evidence type="ECO:0000313" key="3">
    <source>
        <dbReference type="EMBL" id="MBS3848896.1"/>
    </source>
</evidence>
<gene>
    <name evidence="3" type="ORF">KD146_09350</name>
</gene>
<feature type="region of interest" description="Disordered" evidence="1">
    <location>
        <begin position="75"/>
        <end position="111"/>
    </location>
</feature>
<keyword evidence="2" id="KW-1133">Transmembrane helix</keyword>
<proteinExistence type="predicted"/>
<sequence length="181" mass="19432">MTNLTHVLETTLLFLAAYLFGCVLGYGVRWVLHAGRGTRIVTPEAIAAARAADAAPKRVMSSAARLARAASNDPAPPAIIATRKPNKAAQKSAAKRTGPKPASIKAPRPGGADNLKLIKGIGPKIEASLNELGVYHFDQIAAWSKTNTNWIDKKLVLRGRIARERWVEQAAEFISETRASA</sequence>
<accession>A0A942EFI1</accession>
<feature type="transmembrane region" description="Helical" evidence="2">
    <location>
        <begin position="12"/>
        <end position="32"/>
    </location>
</feature>
<evidence type="ECO:0000256" key="1">
    <source>
        <dbReference type="SAM" id="MobiDB-lite"/>
    </source>
</evidence>
<evidence type="ECO:0000313" key="4">
    <source>
        <dbReference type="Proteomes" id="UP000678281"/>
    </source>
</evidence>
<dbReference type="EMBL" id="JAGXTP010000001">
    <property type="protein sequence ID" value="MBS3848896.1"/>
    <property type="molecule type" value="Genomic_DNA"/>
</dbReference>
<keyword evidence="2" id="KW-0812">Transmembrane</keyword>
<protein>
    <recommendedName>
        <fullName evidence="5">NADH-quinone oxidoreductase subunit E</fullName>
    </recommendedName>
</protein>
<dbReference type="RefSeq" id="WP_212658409.1">
    <property type="nucleotide sequence ID" value="NZ_JAGXTP010000001.1"/>
</dbReference>
<dbReference type="Proteomes" id="UP000678281">
    <property type="component" value="Unassembled WGS sequence"/>
</dbReference>
<organism evidence="3 4">
    <name type="scientific">Devosia litorisediminis</name>
    <dbReference type="NCBI Taxonomy" id="2829817"/>
    <lineage>
        <taxon>Bacteria</taxon>
        <taxon>Pseudomonadati</taxon>
        <taxon>Pseudomonadota</taxon>
        <taxon>Alphaproteobacteria</taxon>
        <taxon>Hyphomicrobiales</taxon>
        <taxon>Devosiaceae</taxon>
        <taxon>Devosia</taxon>
    </lineage>
</organism>
<dbReference type="AlphaFoldDB" id="A0A942EFI1"/>
<keyword evidence="4" id="KW-1185">Reference proteome</keyword>
<name>A0A942EFI1_9HYPH</name>
<comment type="caution">
    <text evidence="3">The sequence shown here is derived from an EMBL/GenBank/DDBJ whole genome shotgun (WGS) entry which is preliminary data.</text>
</comment>
<evidence type="ECO:0000256" key="2">
    <source>
        <dbReference type="SAM" id="Phobius"/>
    </source>
</evidence>
<evidence type="ECO:0008006" key="5">
    <source>
        <dbReference type="Google" id="ProtNLM"/>
    </source>
</evidence>
<reference evidence="3" key="1">
    <citation type="submission" date="2021-04" db="EMBL/GenBank/DDBJ databases">
        <title>Devosia litorisediminis sp. nov., isolated from a sand dune.</title>
        <authorList>
            <person name="Park S."/>
            <person name="Yoon J.-H."/>
        </authorList>
    </citation>
    <scope>NUCLEOTIDE SEQUENCE</scope>
    <source>
        <strain evidence="3">BSSL-BM10</strain>
    </source>
</reference>
<keyword evidence="2" id="KW-0472">Membrane</keyword>